<dbReference type="CDD" id="cd03426">
    <property type="entry name" value="NUDIX_CoAse_Nudt7"/>
    <property type="match status" value="1"/>
</dbReference>
<dbReference type="RefSeq" id="WP_212215082.1">
    <property type="nucleotide sequence ID" value="NZ_JAGUCO010000003.1"/>
</dbReference>
<keyword evidence="5" id="KW-0460">Magnesium</keyword>
<keyword evidence="3" id="KW-0479">Metal-binding</keyword>
<dbReference type="PROSITE" id="PS51462">
    <property type="entry name" value="NUDIX"/>
    <property type="match status" value="1"/>
</dbReference>
<dbReference type="SUPFAM" id="SSF55811">
    <property type="entry name" value="Nudix"/>
    <property type="match status" value="1"/>
</dbReference>
<evidence type="ECO:0000256" key="6">
    <source>
        <dbReference type="ARBA" id="ARBA00023211"/>
    </source>
</evidence>
<sequence length="224" mass="25178">MTRQTQILIEAFQRPLPGEKAQLIMSPSVRFTGKVTPQPDKARESSVLIVLYLKDGVWHIPLMKRSVYKGAHSGQVSFPGGKTEEGDASYFATAIREAEEEIGIIGKDVAFIGELTSLYIPNSNFVVYPQVGVLPYEPKFKPDPREVDTLIEVPLAELTKPGNIRSFSRKINDILIEAPFFAYHNFEIWGATAMILSEFLQVLKINELNPLLHSYSDHNAPEYQ</sequence>
<organism evidence="8 9">
    <name type="scientific">Carboxylicivirga linearis</name>
    <dbReference type="NCBI Taxonomy" id="1628157"/>
    <lineage>
        <taxon>Bacteria</taxon>
        <taxon>Pseudomonadati</taxon>
        <taxon>Bacteroidota</taxon>
        <taxon>Bacteroidia</taxon>
        <taxon>Marinilabiliales</taxon>
        <taxon>Marinilabiliaceae</taxon>
        <taxon>Carboxylicivirga</taxon>
    </lineage>
</organism>
<dbReference type="EMBL" id="JAGUCO010000003">
    <property type="protein sequence ID" value="MBS2097947.1"/>
    <property type="molecule type" value="Genomic_DNA"/>
</dbReference>
<dbReference type="PANTHER" id="PTHR12992">
    <property type="entry name" value="NUDIX HYDROLASE"/>
    <property type="match status" value="1"/>
</dbReference>
<dbReference type="InterPro" id="IPR045121">
    <property type="entry name" value="CoAse"/>
</dbReference>
<dbReference type="Proteomes" id="UP000708576">
    <property type="component" value="Unassembled WGS sequence"/>
</dbReference>
<feature type="domain" description="Nudix hydrolase" evidence="7">
    <location>
        <begin position="42"/>
        <end position="177"/>
    </location>
</feature>
<dbReference type="InterPro" id="IPR000086">
    <property type="entry name" value="NUDIX_hydrolase_dom"/>
</dbReference>
<keyword evidence="4" id="KW-0378">Hydrolase</keyword>
<protein>
    <submittedName>
        <fullName evidence="8">CoA pyrophosphatase</fullName>
    </submittedName>
</protein>
<evidence type="ECO:0000256" key="1">
    <source>
        <dbReference type="ARBA" id="ARBA00001936"/>
    </source>
</evidence>
<name>A0ABS5JSX6_9BACT</name>
<comment type="cofactor">
    <cofactor evidence="2">
        <name>Mg(2+)</name>
        <dbReference type="ChEBI" id="CHEBI:18420"/>
    </cofactor>
</comment>
<evidence type="ECO:0000313" key="8">
    <source>
        <dbReference type="EMBL" id="MBS2097947.1"/>
    </source>
</evidence>
<dbReference type="PANTHER" id="PTHR12992:SF11">
    <property type="entry name" value="MITOCHONDRIAL COENZYME A DIPHOSPHATASE NUDT8"/>
    <property type="match status" value="1"/>
</dbReference>
<dbReference type="InterPro" id="IPR015797">
    <property type="entry name" value="NUDIX_hydrolase-like_dom_sf"/>
</dbReference>
<dbReference type="Pfam" id="PF00293">
    <property type="entry name" value="NUDIX"/>
    <property type="match status" value="1"/>
</dbReference>
<evidence type="ECO:0000313" key="9">
    <source>
        <dbReference type="Proteomes" id="UP000708576"/>
    </source>
</evidence>
<gene>
    <name evidence="8" type="ORF">KEM10_06610</name>
</gene>
<reference evidence="8 9" key="1">
    <citation type="journal article" date="2015" name="Int. J. Syst. Evol. Microbiol.">
        <title>Carboxylicivirga linearis sp. nov., isolated from a sea cucumber culture pond.</title>
        <authorList>
            <person name="Wang F.Q."/>
            <person name="Zhou Y.X."/>
            <person name="Lin X.Z."/>
            <person name="Chen G.J."/>
            <person name="Du Z.J."/>
        </authorList>
    </citation>
    <scope>NUCLEOTIDE SEQUENCE [LARGE SCALE GENOMIC DNA]</scope>
    <source>
        <strain evidence="8 9">FB218</strain>
    </source>
</reference>
<accession>A0ABS5JSX6</accession>
<dbReference type="Gene3D" id="3.90.79.10">
    <property type="entry name" value="Nucleoside Triphosphate Pyrophosphohydrolase"/>
    <property type="match status" value="1"/>
</dbReference>
<evidence type="ECO:0000256" key="5">
    <source>
        <dbReference type="ARBA" id="ARBA00022842"/>
    </source>
</evidence>
<evidence type="ECO:0000256" key="4">
    <source>
        <dbReference type="ARBA" id="ARBA00022801"/>
    </source>
</evidence>
<keyword evidence="9" id="KW-1185">Reference proteome</keyword>
<keyword evidence="6" id="KW-0464">Manganese</keyword>
<evidence type="ECO:0000256" key="2">
    <source>
        <dbReference type="ARBA" id="ARBA00001946"/>
    </source>
</evidence>
<comment type="caution">
    <text evidence="8">The sequence shown here is derived from an EMBL/GenBank/DDBJ whole genome shotgun (WGS) entry which is preliminary data.</text>
</comment>
<evidence type="ECO:0000256" key="3">
    <source>
        <dbReference type="ARBA" id="ARBA00022723"/>
    </source>
</evidence>
<proteinExistence type="predicted"/>
<evidence type="ECO:0000259" key="7">
    <source>
        <dbReference type="PROSITE" id="PS51462"/>
    </source>
</evidence>
<comment type="cofactor">
    <cofactor evidence="1">
        <name>Mn(2+)</name>
        <dbReference type="ChEBI" id="CHEBI:29035"/>
    </cofactor>
</comment>